<feature type="domain" description="Aerobactin siderophore biosynthesis IucA/IucC N-terminal" evidence="3">
    <location>
        <begin position="168"/>
        <end position="418"/>
    </location>
</feature>
<organism evidence="5 6">
    <name type="scientific">Halobacillus aidingensis</name>
    <dbReference type="NCBI Taxonomy" id="240303"/>
    <lineage>
        <taxon>Bacteria</taxon>
        <taxon>Bacillati</taxon>
        <taxon>Bacillota</taxon>
        <taxon>Bacilli</taxon>
        <taxon>Bacillales</taxon>
        <taxon>Bacillaceae</taxon>
        <taxon>Halobacillus</taxon>
    </lineage>
</organism>
<protein>
    <submittedName>
        <fullName evidence="5">Siderophore synthetase component</fullName>
    </submittedName>
</protein>
<evidence type="ECO:0000256" key="1">
    <source>
        <dbReference type="ARBA" id="ARBA00004924"/>
    </source>
</evidence>
<dbReference type="Proteomes" id="UP000198860">
    <property type="component" value="Unassembled WGS sequence"/>
</dbReference>
<dbReference type="InterPro" id="IPR022770">
    <property type="entry name" value="IucA/IucC-like_C"/>
</dbReference>
<sequence length="627" mass="73149">MSSKHSERRRPWSHNINHKKEGIGLLFQQDIHGQLNADSWKKANQQLMAKMFAEYMYEDMIQPEVLLEDGKTIEYKLSVSSEKSYRFVAEKRLFDSFDVSVDELKKVEQGIEEEADHALELLIDLKEIIGMSAETLGHLIKEMNATLIADVHLMQKTDRGSDELVTLDYAELEGYMKGHPWITYNKGRIGFGYDDYLRFAPEHQQEVQLSWIAAHKNLATFQSVQNLSYETLLNEELSEQERERFFSEVSKQNRDPEDYYFFPVHEWQWKNQLIQNFPEEIAKKEIIAVGDGDDAYLPQQSIRTFVNRSSKEKHHVKLPMSILNTLVYRGLPSERTVIAPKVTEWIKGLYEQDDFLKNECRVILPGENASINVDHKHYSAVKEAPYQYLEMLGTIWRESIYTYLEDGEQAITLAALVHEDPNGKPFIQSLIESSGLDPEDWMKKFYKVVMDPLLHYLYKYGTVFSPHGQNTILVLKNNEPRRLAIKDFVDDVNVTDQPFPELAHVTEEMKAVLRTEPPEGLTQFIFTGLFICHLRYLSHILEKHHLLNEEVFWQLLAESIHDYQSRFPELKKRFELFDFFKPEMTKLCLNRNRMVDYGYADGDDRPHASEFGKVTNALAAFKEQPIG</sequence>
<evidence type="ECO:0000259" key="4">
    <source>
        <dbReference type="Pfam" id="PF06276"/>
    </source>
</evidence>
<evidence type="ECO:0000256" key="2">
    <source>
        <dbReference type="ARBA" id="ARBA00007832"/>
    </source>
</evidence>
<evidence type="ECO:0000313" key="5">
    <source>
        <dbReference type="EMBL" id="SDN99600.1"/>
    </source>
</evidence>
<dbReference type="InterPro" id="IPR007310">
    <property type="entry name" value="Aerobactin_biosyn_IucA/IucC_N"/>
</dbReference>
<dbReference type="AlphaFoldDB" id="A0A1H0FY97"/>
<evidence type="ECO:0000313" key="6">
    <source>
        <dbReference type="Proteomes" id="UP000198860"/>
    </source>
</evidence>
<dbReference type="PANTHER" id="PTHR34384:SF6">
    <property type="entry name" value="STAPHYLOFERRIN B SYNTHASE"/>
    <property type="match status" value="1"/>
</dbReference>
<dbReference type="Gene3D" id="6.10.250.3370">
    <property type="match status" value="1"/>
</dbReference>
<dbReference type="EMBL" id="FNIZ01000002">
    <property type="protein sequence ID" value="SDN99600.1"/>
    <property type="molecule type" value="Genomic_DNA"/>
</dbReference>
<reference evidence="6" key="1">
    <citation type="submission" date="2016-10" db="EMBL/GenBank/DDBJ databases">
        <authorList>
            <person name="Varghese N."/>
            <person name="Submissions S."/>
        </authorList>
    </citation>
    <scope>NUCLEOTIDE SEQUENCE [LARGE SCALE GENOMIC DNA]</scope>
    <source>
        <strain evidence="6">CGMCC 1.3703</strain>
    </source>
</reference>
<comment type="similarity">
    <text evidence="2">Belongs to the IucA/IucC family.</text>
</comment>
<dbReference type="InterPro" id="IPR037455">
    <property type="entry name" value="LucA/IucC-like"/>
</dbReference>
<dbReference type="GO" id="GO:0019290">
    <property type="term" value="P:siderophore biosynthetic process"/>
    <property type="evidence" value="ECO:0007669"/>
    <property type="project" value="InterPro"/>
</dbReference>
<dbReference type="Pfam" id="PF06276">
    <property type="entry name" value="FhuF"/>
    <property type="match status" value="1"/>
</dbReference>
<dbReference type="STRING" id="240303.SAMN05421677_102160"/>
<feature type="domain" description="Aerobactin siderophore biosynthesis IucA/IucC-like C-terminal" evidence="4">
    <location>
        <begin position="439"/>
        <end position="601"/>
    </location>
</feature>
<gene>
    <name evidence="5" type="ORF">SAMN05421677_102160</name>
</gene>
<keyword evidence="6" id="KW-1185">Reference proteome</keyword>
<dbReference type="Pfam" id="PF04183">
    <property type="entry name" value="IucA_IucC"/>
    <property type="match status" value="1"/>
</dbReference>
<comment type="pathway">
    <text evidence="1">Siderophore biosynthesis.</text>
</comment>
<dbReference type="PANTHER" id="PTHR34384">
    <property type="entry name" value="L-2,3-DIAMINOPROPANOATE--CITRATE LIGASE"/>
    <property type="match status" value="1"/>
</dbReference>
<name>A0A1H0FY97_HALAD</name>
<dbReference type="Gene3D" id="1.10.510.40">
    <property type="match status" value="1"/>
</dbReference>
<proteinExistence type="inferred from homology"/>
<dbReference type="GO" id="GO:0016881">
    <property type="term" value="F:acid-amino acid ligase activity"/>
    <property type="evidence" value="ECO:0007669"/>
    <property type="project" value="UniProtKB-ARBA"/>
</dbReference>
<accession>A0A1H0FY97</accession>
<evidence type="ECO:0000259" key="3">
    <source>
        <dbReference type="Pfam" id="PF04183"/>
    </source>
</evidence>
<dbReference type="Gene3D" id="3.30.310.280">
    <property type="match status" value="1"/>
</dbReference>